<dbReference type="OrthoDB" id="4951845at2759"/>
<evidence type="ECO:0000259" key="1">
    <source>
        <dbReference type="Pfam" id="PF22041"/>
    </source>
</evidence>
<keyword evidence="3" id="KW-1185">Reference proteome</keyword>
<dbReference type="AlphaFoldDB" id="A0A5C3QGV8"/>
<dbReference type="InterPro" id="IPR054416">
    <property type="entry name" value="GST_UstS-like_C"/>
</dbReference>
<reference evidence="2 3" key="1">
    <citation type="journal article" date="2019" name="Nat. Ecol. Evol.">
        <title>Megaphylogeny resolves global patterns of mushroom evolution.</title>
        <authorList>
            <person name="Varga T."/>
            <person name="Krizsan K."/>
            <person name="Foldi C."/>
            <person name="Dima B."/>
            <person name="Sanchez-Garcia M."/>
            <person name="Sanchez-Ramirez S."/>
            <person name="Szollosi G.J."/>
            <person name="Szarkandi J.G."/>
            <person name="Papp V."/>
            <person name="Albert L."/>
            <person name="Andreopoulos W."/>
            <person name="Angelini C."/>
            <person name="Antonin V."/>
            <person name="Barry K.W."/>
            <person name="Bougher N.L."/>
            <person name="Buchanan P."/>
            <person name="Buyck B."/>
            <person name="Bense V."/>
            <person name="Catcheside P."/>
            <person name="Chovatia M."/>
            <person name="Cooper J."/>
            <person name="Damon W."/>
            <person name="Desjardin D."/>
            <person name="Finy P."/>
            <person name="Geml J."/>
            <person name="Haridas S."/>
            <person name="Hughes K."/>
            <person name="Justo A."/>
            <person name="Karasinski D."/>
            <person name="Kautmanova I."/>
            <person name="Kiss B."/>
            <person name="Kocsube S."/>
            <person name="Kotiranta H."/>
            <person name="LaButti K.M."/>
            <person name="Lechner B.E."/>
            <person name="Liimatainen K."/>
            <person name="Lipzen A."/>
            <person name="Lukacs Z."/>
            <person name="Mihaltcheva S."/>
            <person name="Morgado L.N."/>
            <person name="Niskanen T."/>
            <person name="Noordeloos M.E."/>
            <person name="Ohm R.A."/>
            <person name="Ortiz-Santana B."/>
            <person name="Ovrebo C."/>
            <person name="Racz N."/>
            <person name="Riley R."/>
            <person name="Savchenko A."/>
            <person name="Shiryaev A."/>
            <person name="Soop K."/>
            <person name="Spirin V."/>
            <person name="Szebenyi C."/>
            <person name="Tomsovsky M."/>
            <person name="Tulloss R.E."/>
            <person name="Uehling J."/>
            <person name="Grigoriev I.V."/>
            <person name="Vagvolgyi C."/>
            <person name="Papp T."/>
            <person name="Martin F.M."/>
            <person name="Miettinen O."/>
            <person name="Hibbett D.S."/>
            <person name="Nagy L.G."/>
        </authorList>
    </citation>
    <scope>NUCLEOTIDE SEQUENCE [LARGE SCALE GENOMIC DNA]</scope>
    <source>
        <strain evidence="2 3">CBS 309.79</strain>
    </source>
</reference>
<feature type="domain" description="Glutathione S-transferase UstS-like C-terminal" evidence="1">
    <location>
        <begin position="17"/>
        <end position="131"/>
    </location>
</feature>
<evidence type="ECO:0000313" key="3">
    <source>
        <dbReference type="Proteomes" id="UP000305067"/>
    </source>
</evidence>
<accession>A0A5C3QGV8</accession>
<dbReference type="Proteomes" id="UP000305067">
    <property type="component" value="Unassembled WGS sequence"/>
</dbReference>
<dbReference type="EMBL" id="ML178825">
    <property type="protein sequence ID" value="TFL01323.1"/>
    <property type="molecule type" value="Genomic_DNA"/>
</dbReference>
<dbReference type="STRING" id="1884261.A0A5C3QGV8"/>
<sequence>MTMLIRSFGMFFGASIEAVSSIIMSETKLNEASVELFERTRPVYFGVKKFEDITLRGEARSKALKSVEQGLGRVAGFYALNGKGDYVMGENLSYADVMVAALLKWFSLNLPEWEEIKGWSDGRWAKSMALLNEKYGQVV</sequence>
<dbReference type="SUPFAM" id="SSF47616">
    <property type="entry name" value="GST C-terminal domain-like"/>
    <property type="match status" value="1"/>
</dbReference>
<proteinExistence type="predicted"/>
<gene>
    <name evidence="2" type="ORF">BDV98DRAFT_567905</name>
</gene>
<dbReference type="Gene3D" id="1.20.1050.10">
    <property type="match status" value="1"/>
</dbReference>
<name>A0A5C3QGV8_9AGAR</name>
<protein>
    <recommendedName>
        <fullName evidence="1">Glutathione S-transferase UstS-like C-terminal domain-containing protein</fullName>
    </recommendedName>
</protein>
<organism evidence="2 3">
    <name type="scientific">Pterulicium gracile</name>
    <dbReference type="NCBI Taxonomy" id="1884261"/>
    <lineage>
        <taxon>Eukaryota</taxon>
        <taxon>Fungi</taxon>
        <taxon>Dikarya</taxon>
        <taxon>Basidiomycota</taxon>
        <taxon>Agaricomycotina</taxon>
        <taxon>Agaricomycetes</taxon>
        <taxon>Agaricomycetidae</taxon>
        <taxon>Agaricales</taxon>
        <taxon>Pleurotineae</taxon>
        <taxon>Pterulaceae</taxon>
        <taxon>Pterulicium</taxon>
    </lineage>
</organism>
<dbReference type="InterPro" id="IPR036282">
    <property type="entry name" value="Glutathione-S-Trfase_C_sf"/>
</dbReference>
<dbReference type="Pfam" id="PF22041">
    <property type="entry name" value="GST_C_7"/>
    <property type="match status" value="1"/>
</dbReference>
<evidence type="ECO:0000313" key="2">
    <source>
        <dbReference type="EMBL" id="TFL01323.1"/>
    </source>
</evidence>